<keyword evidence="3" id="KW-1185">Reference proteome</keyword>
<accession>A0A5P1FRI7</accession>
<feature type="compositionally biased region" description="Basic and acidic residues" evidence="1">
    <location>
        <begin position="68"/>
        <end position="96"/>
    </location>
</feature>
<organism evidence="2 3">
    <name type="scientific">Asparagus officinalis</name>
    <name type="common">Garden asparagus</name>
    <dbReference type="NCBI Taxonomy" id="4686"/>
    <lineage>
        <taxon>Eukaryota</taxon>
        <taxon>Viridiplantae</taxon>
        <taxon>Streptophyta</taxon>
        <taxon>Embryophyta</taxon>
        <taxon>Tracheophyta</taxon>
        <taxon>Spermatophyta</taxon>
        <taxon>Magnoliopsida</taxon>
        <taxon>Liliopsida</taxon>
        <taxon>Asparagales</taxon>
        <taxon>Asparagaceae</taxon>
        <taxon>Asparagoideae</taxon>
        <taxon>Asparagus</taxon>
    </lineage>
</organism>
<gene>
    <name evidence="2" type="ORF">A4U43_C01F22350</name>
</gene>
<proteinExistence type="predicted"/>
<feature type="region of interest" description="Disordered" evidence="1">
    <location>
        <begin position="62"/>
        <end position="107"/>
    </location>
</feature>
<evidence type="ECO:0000256" key="1">
    <source>
        <dbReference type="SAM" id="MobiDB-lite"/>
    </source>
</evidence>
<protein>
    <submittedName>
        <fullName evidence="2">Uncharacterized protein</fullName>
    </submittedName>
</protein>
<dbReference type="Proteomes" id="UP000243459">
    <property type="component" value="Chromosome 1"/>
</dbReference>
<name>A0A5P1FRI7_ASPOF</name>
<evidence type="ECO:0000313" key="2">
    <source>
        <dbReference type="EMBL" id="ONK80838.1"/>
    </source>
</evidence>
<sequence length="177" mass="20050">MLAGEVDLARDAVAIGINAGLEDTPLKSTLSAGSDSSCYRSLMRLFLQLTGDHDGDFRLEDALQAEKPQIERKDKVEKEDDQGKETEEVKDDRADMGIEVEEPEEVKVTDEVIDKKKGRKRREERDEMLKEFVQGLRAKSQRTTNKPKFLESPFQTVIPKKRSKGKKAVIVVKDDED</sequence>
<evidence type="ECO:0000313" key="3">
    <source>
        <dbReference type="Proteomes" id="UP000243459"/>
    </source>
</evidence>
<dbReference type="EMBL" id="CM007381">
    <property type="protein sequence ID" value="ONK80838.1"/>
    <property type="molecule type" value="Genomic_DNA"/>
</dbReference>
<dbReference type="Gramene" id="ONK80838">
    <property type="protein sequence ID" value="ONK80838"/>
    <property type="gene ID" value="A4U43_C01F22350"/>
</dbReference>
<dbReference type="AlphaFoldDB" id="A0A5P1FRI7"/>
<reference evidence="3" key="1">
    <citation type="journal article" date="2017" name="Nat. Commun.">
        <title>The asparagus genome sheds light on the origin and evolution of a young Y chromosome.</title>
        <authorList>
            <person name="Harkess A."/>
            <person name="Zhou J."/>
            <person name="Xu C."/>
            <person name="Bowers J.E."/>
            <person name="Van der Hulst R."/>
            <person name="Ayyampalayam S."/>
            <person name="Mercati F."/>
            <person name="Riccardi P."/>
            <person name="McKain M.R."/>
            <person name="Kakrana A."/>
            <person name="Tang H."/>
            <person name="Ray J."/>
            <person name="Groenendijk J."/>
            <person name="Arikit S."/>
            <person name="Mathioni S.M."/>
            <person name="Nakano M."/>
            <person name="Shan H."/>
            <person name="Telgmann-Rauber A."/>
            <person name="Kanno A."/>
            <person name="Yue Z."/>
            <person name="Chen H."/>
            <person name="Li W."/>
            <person name="Chen Y."/>
            <person name="Xu X."/>
            <person name="Zhang Y."/>
            <person name="Luo S."/>
            <person name="Chen H."/>
            <person name="Gao J."/>
            <person name="Mao Z."/>
            <person name="Pires J.C."/>
            <person name="Luo M."/>
            <person name="Kudrna D."/>
            <person name="Wing R.A."/>
            <person name="Meyers B.C."/>
            <person name="Yi K."/>
            <person name="Kong H."/>
            <person name="Lavrijsen P."/>
            <person name="Sunseri F."/>
            <person name="Falavigna A."/>
            <person name="Ye Y."/>
            <person name="Leebens-Mack J.H."/>
            <person name="Chen G."/>
        </authorList>
    </citation>
    <scope>NUCLEOTIDE SEQUENCE [LARGE SCALE GENOMIC DNA]</scope>
    <source>
        <strain evidence="3">cv. DH0086</strain>
    </source>
</reference>